<dbReference type="GO" id="GO:0051539">
    <property type="term" value="F:4 iron, 4 sulfur cluster binding"/>
    <property type="evidence" value="ECO:0007669"/>
    <property type="project" value="UniProtKB-KW"/>
</dbReference>
<dbReference type="Gene3D" id="3.50.50.60">
    <property type="entry name" value="FAD/NAD(P)-binding domain"/>
    <property type="match status" value="1"/>
</dbReference>
<dbReference type="PANTHER" id="PTHR43498:SF1">
    <property type="entry name" value="COB--COM HETERODISULFIDE REDUCTASE IRON-SULFUR SUBUNIT A"/>
    <property type="match status" value="1"/>
</dbReference>
<dbReference type="InterPro" id="IPR039650">
    <property type="entry name" value="HdrA-like"/>
</dbReference>
<keyword evidence="5" id="KW-0411">Iron-sulfur</keyword>
<dbReference type="GO" id="GO:0016491">
    <property type="term" value="F:oxidoreductase activity"/>
    <property type="evidence" value="ECO:0007669"/>
    <property type="project" value="UniProtKB-KW"/>
</dbReference>
<dbReference type="InterPro" id="IPR036188">
    <property type="entry name" value="FAD/NAD-bd_sf"/>
</dbReference>
<evidence type="ECO:0000256" key="4">
    <source>
        <dbReference type="ARBA" id="ARBA00023004"/>
    </source>
</evidence>
<reference evidence="6" key="2">
    <citation type="submission" date="2021-04" db="EMBL/GenBank/DDBJ databases">
        <authorList>
            <person name="Gilroy R."/>
        </authorList>
    </citation>
    <scope>NUCLEOTIDE SEQUENCE</scope>
    <source>
        <strain evidence="6">USAMLcec3-2134</strain>
    </source>
</reference>
<dbReference type="GO" id="GO:0046872">
    <property type="term" value="F:metal ion binding"/>
    <property type="evidence" value="ECO:0007669"/>
    <property type="project" value="UniProtKB-KW"/>
</dbReference>
<dbReference type="SUPFAM" id="SSF51905">
    <property type="entry name" value="FAD/NAD(P)-binding domain"/>
    <property type="match status" value="1"/>
</dbReference>
<dbReference type="Proteomes" id="UP000886883">
    <property type="component" value="Unassembled WGS sequence"/>
</dbReference>
<proteinExistence type="predicted"/>
<evidence type="ECO:0000256" key="3">
    <source>
        <dbReference type="ARBA" id="ARBA00023002"/>
    </source>
</evidence>
<name>A0A9D2MP76_9FIRM</name>
<evidence type="ECO:0000313" key="6">
    <source>
        <dbReference type="EMBL" id="HJB90388.1"/>
    </source>
</evidence>
<keyword evidence="4" id="KW-0408">Iron</keyword>
<protein>
    <submittedName>
        <fullName evidence="6">FAD-dependent oxidoreductase</fullName>
    </submittedName>
</protein>
<dbReference type="AlphaFoldDB" id="A0A9D2MP76"/>
<gene>
    <name evidence="6" type="ORF">H9763_02850</name>
</gene>
<dbReference type="EMBL" id="DWXE01000010">
    <property type="protein sequence ID" value="HJB90388.1"/>
    <property type="molecule type" value="Genomic_DNA"/>
</dbReference>
<dbReference type="Pfam" id="PF12831">
    <property type="entry name" value="FAD_oxidored"/>
    <property type="match status" value="2"/>
</dbReference>
<reference evidence="6" key="1">
    <citation type="journal article" date="2021" name="PeerJ">
        <title>Extensive microbial diversity within the chicken gut microbiome revealed by metagenomics and culture.</title>
        <authorList>
            <person name="Gilroy R."/>
            <person name="Ravi A."/>
            <person name="Getino M."/>
            <person name="Pursley I."/>
            <person name="Horton D.L."/>
            <person name="Alikhan N.F."/>
            <person name="Baker D."/>
            <person name="Gharbi K."/>
            <person name="Hall N."/>
            <person name="Watson M."/>
            <person name="Adriaenssens E.M."/>
            <person name="Foster-Nyarko E."/>
            <person name="Jarju S."/>
            <person name="Secka A."/>
            <person name="Antonio M."/>
            <person name="Oren A."/>
            <person name="Chaudhuri R.R."/>
            <person name="La Ragione R."/>
            <person name="Hildebrand F."/>
            <person name="Pallen M.J."/>
        </authorList>
    </citation>
    <scope>NUCLEOTIDE SEQUENCE</scope>
    <source>
        <strain evidence="6">USAMLcec3-2134</strain>
    </source>
</reference>
<sequence length="906" mass="101619">MKLPLIDETECLILGGSAEALKEAFRLAGEGRRVTMAMNETFPATDLCGTNRYFERERLNWLPQMPEFLFQGNGVFHPDRLKRYLEDLCAQKGIRLFYFLWKTEICRREDWQLVKLAGKGGLFGIRCREVKEFLRDEEDAACEMFIREGSSPYWALFGAQRPEKAGQNVAVDLFRCRQAILKAYAQQKKEHPDWNPGRFAVRGYGAKDGSGNREENRKALRRERKKVRFRVGNEMLLFQKYPVSEEPDWMFMEVREYDLVVAGGGTAGAMAAIHGARNGLKTVVIEPNYELGGTGTVGGVTSYWFGRRFRDVMEIDEEVRKISEGCGLKTKPGIWSEFEDFHAGIKAQVYLKKCLEAGVDVAFGQIAFGAVMKDGNMAGVVTAGEEGNVAYLGKATLDATGDGDIAVAAGADYETGNGRDSISYWASLAQYVSGDVCKNNFSCTLMSADPEDYTRFILDGRKLGGEIFDHGTYVSMRESRHIKGKCRLTLRDLLTFRKYEDGLYTCFSNYDPKGKVTADLVYAGILPLQAAIQIPLFALEPVDRKGKRIRGLYVLGKAISASHDIFPSIRMQPDLMHQGAAMGELCAAALSRGLLPEDLSGTKIRKTVAETTGDFLEMPEWSDLPRTMAERIEAGTRSHWVGVPFLYEEKEQNPLIAAMCANAEEVLPVLRERLLRETDLELRSRLIGCALWHGEDGWTEEFCGMLCGELKRSAENLPLREGSVHCVQLLPDHGAMPETVYRLNLLAWSKKKCVLEPFRLVLGRLENGGRDYEDIRKGIFHYVEAFAYVAERTGRKEFSPMLKKLLSFGEFRRVLEAGTEAAPMAERMAVLTLSLCRALARIGEKEGYLGLIALLKNRSASISCSACRELRQLTGAQHGLCPEKWKAEIAENARVGKEQRIRGKTW</sequence>
<organism evidence="6 7">
    <name type="scientific">Candidatus Eisenbergiella merdigallinarum</name>
    <dbReference type="NCBI Taxonomy" id="2838552"/>
    <lineage>
        <taxon>Bacteria</taxon>
        <taxon>Bacillati</taxon>
        <taxon>Bacillota</taxon>
        <taxon>Clostridia</taxon>
        <taxon>Lachnospirales</taxon>
        <taxon>Lachnospiraceae</taxon>
        <taxon>Eisenbergiella</taxon>
    </lineage>
</organism>
<accession>A0A9D2MP76</accession>
<evidence type="ECO:0000256" key="2">
    <source>
        <dbReference type="ARBA" id="ARBA00022723"/>
    </source>
</evidence>
<evidence type="ECO:0000256" key="1">
    <source>
        <dbReference type="ARBA" id="ARBA00022485"/>
    </source>
</evidence>
<evidence type="ECO:0000256" key="5">
    <source>
        <dbReference type="ARBA" id="ARBA00023014"/>
    </source>
</evidence>
<keyword evidence="3" id="KW-0560">Oxidoreductase</keyword>
<keyword evidence="1" id="KW-0004">4Fe-4S</keyword>
<evidence type="ECO:0000313" key="7">
    <source>
        <dbReference type="Proteomes" id="UP000886883"/>
    </source>
</evidence>
<dbReference type="PANTHER" id="PTHR43498">
    <property type="entry name" value="FERREDOXIN:COB-COM HETERODISULFIDE REDUCTASE SUBUNIT A"/>
    <property type="match status" value="1"/>
</dbReference>
<keyword evidence="2" id="KW-0479">Metal-binding</keyword>
<comment type="caution">
    <text evidence="6">The sequence shown here is derived from an EMBL/GenBank/DDBJ whole genome shotgun (WGS) entry which is preliminary data.</text>
</comment>